<proteinExistence type="predicted"/>
<dbReference type="GO" id="GO:0005829">
    <property type="term" value="C:cytosol"/>
    <property type="evidence" value="ECO:0007669"/>
    <property type="project" value="TreeGrafter"/>
</dbReference>
<dbReference type="Pfam" id="PF16113">
    <property type="entry name" value="ECH_2"/>
    <property type="match status" value="2"/>
</dbReference>
<keyword evidence="6" id="KW-1185">Reference proteome</keyword>
<dbReference type="Proteomes" id="UP000275256">
    <property type="component" value="Unassembled WGS sequence"/>
</dbReference>
<organism evidence="5 6">
    <name type="scientific">Tessaracoccus antarcticus</name>
    <dbReference type="NCBI Taxonomy" id="2479848"/>
    <lineage>
        <taxon>Bacteria</taxon>
        <taxon>Bacillati</taxon>
        <taxon>Actinomycetota</taxon>
        <taxon>Actinomycetes</taxon>
        <taxon>Propionibacteriales</taxon>
        <taxon>Propionibacteriaceae</taxon>
        <taxon>Tessaracoccus</taxon>
    </lineage>
</organism>
<evidence type="ECO:0000259" key="4">
    <source>
        <dbReference type="Pfam" id="PF16113"/>
    </source>
</evidence>
<gene>
    <name evidence="5" type="ORF">EAX62_02210</name>
</gene>
<feature type="domain" description="Enoyl-CoA hydratase/isomerase" evidence="4">
    <location>
        <begin position="194"/>
        <end position="305"/>
    </location>
</feature>
<dbReference type="CDD" id="cd06558">
    <property type="entry name" value="crotonase-like"/>
    <property type="match status" value="1"/>
</dbReference>
<dbReference type="InterPro" id="IPR032259">
    <property type="entry name" value="HIBYL-CoA-H"/>
</dbReference>
<dbReference type="Gene3D" id="3.90.226.10">
    <property type="entry name" value="2-enoyl-CoA Hydratase, Chain A, domain 1"/>
    <property type="match status" value="1"/>
</dbReference>
<dbReference type="InterPro" id="IPR029045">
    <property type="entry name" value="ClpP/crotonase-like_dom_sf"/>
</dbReference>
<dbReference type="OrthoDB" id="9790967at2"/>
<dbReference type="RefSeq" id="WP_121900028.1">
    <property type="nucleotide sequence ID" value="NZ_REFW01000001.1"/>
</dbReference>
<dbReference type="PANTHER" id="PTHR43176:SF3">
    <property type="entry name" value="3-HYDROXYISOBUTYRYL-COA HYDROLASE, MITOCHONDRIAL"/>
    <property type="match status" value="1"/>
</dbReference>
<feature type="domain" description="Enoyl-CoA hydratase/isomerase" evidence="4">
    <location>
        <begin position="13"/>
        <end position="182"/>
    </location>
</feature>
<evidence type="ECO:0000256" key="2">
    <source>
        <dbReference type="ARBA" id="ARBA00011915"/>
    </source>
</evidence>
<dbReference type="AlphaFoldDB" id="A0A3M0G8W8"/>
<keyword evidence="5" id="KW-0413">Isomerase</keyword>
<reference evidence="5 6" key="1">
    <citation type="submission" date="2018-10" db="EMBL/GenBank/DDBJ databases">
        <title>Tessaracoccus antarcticuss sp. nov., isolated from sediment.</title>
        <authorList>
            <person name="Zhou L.Y."/>
            <person name="Du Z.J."/>
        </authorList>
    </citation>
    <scope>NUCLEOTIDE SEQUENCE [LARGE SCALE GENOMIC DNA]</scope>
    <source>
        <strain evidence="5 6">JDX10</strain>
    </source>
</reference>
<evidence type="ECO:0000313" key="5">
    <source>
        <dbReference type="EMBL" id="RMB61480.1"/>
    </source>
</evidence>
<comment type="caution">
    <text evidence="5">The sequence shown here is derived from an EMBL/GenBank/DDBJ whole genome shotgun (WGS) entry which is preliminary data.</text>
</comment>
<evidence type="ECO:0000256" key="1">
    <source>
        <dbReference type="ARBA" id="ARBA00001709"/>
    </source>
</evidence>
<name>A0A3M0G8W8_9ACTN</name>
<dbReference type="GO" id="GO:0016853">
    <property type="term" value="F:isomerase activity"/>
    <property type="evidence" value="ECO:0007669"/>
    <property type="project" value="UniProtKB-KW"/>
</dbReference>
<dbReference type="EC" id="3.1.2.4" evidence="2"/>
<sequence length="307" mass="32786">MSELISSRVDDGVGHLELNRPRVINSLNLEMLHAATEILTAFRDDDGVRAVELSGAGDRGFCAGADVRELSGLVTSGGDWLEFLRLEYSLDALVADFPKPVTAHMRGITMGGGLGLAAAASHRTVGHSTYMAMPETKIGFFPDAGVMFYLSRAGGVGTHVALTSAPFSGGDALRMGLADDSFDGSLPAPLVDAAGDWIDECYASDDPTDIVRALERHSHPDARTAARELRARSPFAVHVALRALRLASSLDRDAVLAQDLRVAERTLPVDFVEGVRALLVDKDLTPEWRHARIEDVPAGAVDDVFAA</sequence>
<accession>A0A3M0G8W8</accession>
<dbReference type="GO" id="GO:0003860">
    <property type="term" value="F:3-hydroxyisobutyryl-CoA hydrolase activity"/>
    <property type="evidence" value="ECO:0007669"/>
    <property type="project" value="UniProtKB-EC"/>
</dbReference>
<keyword evidence="3" id="KW-0378">Hydrolase</keyword>
<dbReference type="InterPro" id="IPR045004">
    <property type="entry name" value="ECH_dom"/>
</dbReference>
<comment type="catalytic activity">
    <reaction evidence="1">
        <text>3-hydroxy-2-methylpropanoyl-CoA + H2O = 3-hydroxy-2-methylpropanoate + CoA + H(+)</text>
        <dbReference type="Rhea" id="RHEA:20888"/>
        <dbReference type="ChEBI" id="CHEBI:11805"/>
        <dbReference type="ChEBI" id="CHEBI:15377"/>
        <dbReference type="ChEBI" id="CHEBI:15378"/>
        <dbReference type="ChEBI" id="CHEBI:57287"/>
        <dbReference type="ChEBI" id="CHEBI:57340"/>
        <dbReference type="EC" id="3.1.2.4"/>
    </reaction>
</comment>
<evidence type="ECO:0000256" key="3">
    <source>
        <dbReference type="ARBA" id="ARBA00022801"/>
    </source>
</evidence>
<dbReference type="GO" id="GO:0006574">
    <property type="term" value="P:L-valine catabolic process"/>
    <property type="evidence" value="ECO:0007669"/>
    <property type="project" value="TreeGrafter"/>
</dbReference>
<dbReference type="EMBL" id="REFW01000001">
    <property type="protein sequence ID" value="RMB61480.1"/>
    <property type="molecule type" value="Genomic_DNA"/>
</dbReference>
<dbReference type="PANTHER" id="PTHR43176">
    <property type="entry name" value="3-HYDROXYISOBUTYRYL-COA HYDROLASE-RELATED"/>
    <property type="match status" value="1"/>
</dbReference>
<evidence type="ECO:0000313" key="6">
    <source>
        <dbReference type="Proteomes" id="UP000275256"/>
    </source>
</evidence>
<dbReference type="SUPFAM" id="SSF52096">
    <property type="entry name" value="ClpP/crotonase"/>
    <property type="match status" value="1"/>
</dbReference>
<protein>
    <recommendedName>
        <fullName evidence="2">3-hydroxyisobutyryl-CoA hydrolase</fullName>
        <ecNumber evidence="2">3.1.2.4</ecNumber>
    </recommendedName>
</protein>